<evidence type="ECO:0008006" key="3">
    <source>
        <dbReference type="Google" id="ProtNLM"/>
    </source>
</evidence>
<reference evidence="1 2" key="1">
    <citation type="submission" date="2019-07" db="EMBL/GenBank/DDBJ databases">
        <title>Microlunatus dokdonensis sp. nov. isolated from the rhizospheric soil of the wild plant Elymus tsukushiensis.</title>
        <authorList>
            <person name="Ghim S.-Y."/>
            <person name="Hwang Y.-J."/>
            <person name="Son J.-S."/>
            <person name="Shin J.-H."/>
        </authorList>
    </citation>
    <scope>NUCLEOTIDE SEQUENCE [LARGE SCALE GENOMIC DNA]</scope>
    <source>
        <strain evidence="1 2">KUDC0627</strain>
    </source>
</reference>
<dbReference type="RefSeq" id="WP_143986854.1">
    <property type="nucleotide sequence ID" value="NZ_CP041692.1"/>
</dbReference>
<dbReference type="SUPFAM" id="SSF52540">
    <property type="entry name" value="P-loop containing nucleoside triphosphate hydrolases"/>
    <property type="match status" value="1"/>
</dbReference>
<keyword evidence="2" id="KW-1185">Reference proteome</keyword>
<gene>
    <name evidence="1" type="ORF">FOE78_14070</name>
</gene>
<dbReference type="Proteomes" id="UP000319263">
    <property type="component" value="Chromosome"/>
</dbReference>
<organism evidence="1 2">
    <name type="scientific">Microlunatus elymi</name>
    <dbReference type="NCBI Taxonomy" id="2596828"/>
    <lineage>
        <taxon>Bacteria</taxon>
        <taxon>Bacillati</taxon>
        <taxon>Actinomycetota</taxon>
        <taxon>Actinomycetes</taxon>
        <taxon>Propionibacteriales</taxon>
        <taxon>Propionibacteriaceae</taxon>
        <taxon>Microlunatus</taxon>
    </lineage>
</organism>
<dbReference type="InterPro" id="IPR027417">
    <property type="entry name" value="P-loop_NTPase"/>
</dbReference>
<dbReference type="KEGG" id="mik:FOE78_14070"/>
<proteinExistence type="predicted"/>
<name>A0A516Q0C9_9ACTN</name>
<dbReference type="AlphaFoldDB" id="A0A516Q0C9"/>
<evidence type="ECO:0000313" key="2">
    <source>
        <dbReference type="Proteomes" id="UP000319263"/>
    </source>
</evidence>
<dbReference type="EMBL" id="CP041692">
    <property type="protein sequence ID" value="QDP96893.1"/>
    <property type="molecule type" value="Genomic_DNA"/>
</dbReference>
<protein>
    <recommendedName>
        <fullName evidence="3">Sulfotransferase family protein</fullName>
    </recommendedName>
</protein>
<accession>A0A516Q0C9</accession>
<sequence length="441" mass="49677">MLIREPSDELLLPERTRLLHIGPMKTGTTSVQAAASARRDQLLAHGVRYPGNDFNHRRQFGALMGWSVDTWRRSDRLRPDLLDVATSGVPSKKVWSRLRAEIDGDQDRRIFLSHEFASQADDAIAERIVDAVGDRVHVCITLRAPGLIVPSLWSQEIRDDALTEPLEEWLRRFYGRSAQHPISARFQRAYDQSGLVDRWARLVGPRNVTVIIVDHADPSLMTSSFEAMLGLPAGMLDWNRSNRSLTGIDAELFRQANVMMRDRGVDWRSFYSLVWKGAIQLGPEQRKVPAGGPRVMLPPWAGEIADKDGRRFADEIGAMDVRVVGDLDNLAVESRTAPWQDITEIPIEIAADAVAAGVLAGQQSRERFLATELANQEQIAKLRQQLARETTRSLADRARAIPANRRAEQLAGAFSSRELAAALKRRLLHRLRTRQSYPRER</sequence>
<evidence type="ECO:0000313" key="1">
    <source>
        <dbReference type="EMBL" id="QDP96893.1"/>
    </source>
</evidence>
<dbReference type="OrthoDB" id="5144031at2"/>